<organism evidence="2 3">
    <name type="scientific">Ascobolus immersus RN42</name>
    <dbReference type="NCBI Taxonomy" id="1160509"/>
    <lineage>
        <taxon>Eukaryota</taxon>
        <taxon>Fungi</taxon>
        <taxon>Dikarya</taxon>
        <taxon>Ascomycota</taxon>
        <taxon>Pezizomycotina</taxon>
        <taxon>Pezizomycetes</taxon>
        <taxon>Pezizales</taxon>
        <taxon>Ascobolaceae</taxon>
        <taxon>Ascobolus</taxon>
    </lineage>
</organism>
<feature type="region of interest" description="Disordered" evidence="1">
    <location>
        <begin position="1"/>
        <end position="107"/>
    </location>
</feature>
<feature type="compositionally biased region" description="Low complexity" evidence="1">
    <location>
        <begin position="1182"/>
        <end position="1199"/>
    </location>
</feature>
<feature type="region of interest" description="Disordered" evidence="1">
    <location>
        <begin position="738"/>
        <end position="829"/>
    </location>
</feature>
<proteinExistence type="predicted"/>
<dbReference type="EMBL" id="ML119896">
    <property type="protein sequence ID" value="RPA71837.1"/>
    <property type="molecule type" value="Genomic_DNA"/>
</dbReference>
<reference evidence="2 3" key="1">
    <citation type="journal article" date="2018" name="Nat. Ecol. Evol.">
        <title>Pezizomycetes genomes reveal the molecular basis of ectomycorrhizal truffle lifestyle.</title>
        <authorList>
            <person name="Murat C."/>
            <person name="Payen T."/>
            <person name="Noel B."/>
            <person name="Kuo A."/>
            <person name="Morin E."/>
            <person name="Chen J."/>
            <person name="Kohler A."/>
            <person name="Krizsan K."/>
            <person name="Balestrini R."/>
            <person name="Da Silva C."/>
            <person name="Montanini B."/>
            <person name="Hainaut M."/>
            <person name="Levati E."/>
            <person name="Barry K.W."/>
            <person name="Belfiori B."/>
            <person name="Cichocki N."/>
            <person name="Clum A."/>
            <person name="Dockter R.B."/>
            <person name="Fauchery L."/>
            <person name="Guy J."/>
            <person name="Iotti M."/>
            <person name="Le Tacon F."/>
            <person name="Lindquist E.A."/>
            <person name="Lipzen A."/>
            <person name="Malagnac F."/>
            <person name="Mello A."/>
            <person name="Molinier V."/>
            <person name="Miyauchi S."/>
            <person name="Poulain J."/>
            <person name="Riccioni C."/>
            <person name="Rubini A."/>
            <person name="Sitrit Y."/>
            <person name="Splivallo R."/>
            <person name="Traeger S."/>
            <person name="Wang M."/>
            <person name="Zifcakova L."/>
            <person name="Wipf D."/>
            <person name="Zambonelli A."/>
            <person name="Paolocci F."/>
            <person name="Nowrousian M."/>
            <person name="Ottonello S."/>
            <person name="Baldrian P."/>
            <person name="Spatafora J.W."/>
            <person name="Henrissat B."/>
            <person name="Nagy L.G."/>
            <person name="Aury J.M."/>
            <person name="Wincker P."/>
            <person name="Grigoriev I.V."/>
            <person name="Bonfante P."/>
            <person name="Martin F.M."/>
        </authorList>
    </citation>
    <scope>NUCLEOTIDE SEQUENCE [LARGE SCALE GENOMIC DNA]</scope>
    <source>
        <strain evidence="2 3">RN42</strain>
    </source>
</reference>
<feature type="compositionally biased region" description="Basic and acidic residues" evidence="1">
    <location>
        <begin position="741"/>
        <end position="755"/>
    </location>
</feature>
<sequence length="1567" mass="176683">MSRRSSQPRSSQSRTNPRSQPSRRTTAQTPKKRQRTSDSDADVSSDGSDEPNTPSTKTHKQTTPVSASRPRSSAPETPTRSSSATNRLATSGTPPDTSNRRSGSSWLLPSLQHKDLLPPATLIGASTFGNNLRMDPDTAPIPRMNEPGVWNEQARGAFPEPVPEIRSFPSIPPSFQRSQSLGEFLSQQSGNSNPPTFKEGSFDVTELLRSLKDQDQASHRHIQNLSSDSDSDVGDHLEPPLVRHAGLREDTEEEGEGEQTGGENSGTDAESKPDADEQRRQKRRERKQQIEDGTFVPDVFVHDKPGNIDLAEELTKTVIAMFVWSQDHNISLSAFNGLVEVIQKPWFRPQEVPKSYTTMKALRRHLPLLPILSADVPVMDKKGDSSTKHFTTAYFYSAKDVIESQLKNPQVTQSLHRGLGVESDRATESHHGLAYKESVKSSIEGYPVRPKVESDAMVYPGSCLMISLKNGRIPVRVSGVFRNERTMDCALFPQYKRKKWVTVNLILIRESDQKYFRVNPLPNDKNEPLDFDFTADVTFDGKNASQTSKDVRGILLLQNYRLPVSCLEEQVQVNIYRDAKEDGKFKSYLSADIVQKDKSDTVNHVREMIVPEVGSTPDPLRLLELWKDNDDSTKPARLAQELNTRQCSSGIPRPSKGQGTRLKSFVITTDKDGFAVPGTPASQLPKDNSEELAKQRYAKQRRLERTRNKIRFSELVSTRHLRKTLAEDEIEKGEISLDEIFFDRDPPPRPSDVQDRAGVSTTATGQRDSEQDEDTDDGSRMDIDQDNPDNPSQNTTSTPCNNHDQPTRQQPEDDNEEGDSRQPDRSWRKPKRKKICITIDFYTDKFGVFRTTHRNSGGMYITILNSPYTDRDQPRNHLLLGFTPFGADFEEAAKPVIMELADLAKYGFDMEFEGELCTIYVKLLSVSADMLEANALSSIKGPTCLSQTKAFMKTKGLKKRESILTRYGPAINPFVQVSLDISHSEQKGIGERLLSYLADHFFSKDGSKEYTRVLRSYTFPPEVCRKPNFAYHVKHLKMSEVTCLIACMPFMLQRMREDKVNIFKPATITKMNTFRGARAKLDQTSLKDLLIKVFLAVAKANSIIFARELDTTVGEDLKDDYQRMEDALVESRKLLYELVAPLEAARRKQIEEENREAKEGYGALERELIKQLEDAITDVSESESSTSASSRSASSTSSKRGGKSKGPIRKRKPKKLPASVARLPNYHNAGHIVYNARLFGTGLNCSCSVGEIVHRVWKDLVQHTNYVDLDLVFCRYANTMNGIRQLLDGSYPNHPWKATLDELQKEIPSLCTGFFWGQSARCSSDNGTCSNTRGPGSLLNIHHEPRFPDIKMGALIGRYKAMDLGYPTNLSKLQGPEKEKVFFGLDSAYESYGFKSDDSVKVPFELGFENGGEVKWWEWVTIFDTEQGCKLTYRPGMVIPITEKLTTGNGDNTEAETMDSFAEVIGILTHRNPLDGKDYVFFNVRWLGELDDLDDETGLPRYKLQKRRYGAVRGDDPMELSELENTMESWASYIAMPGLSPDKFPYFVKDTMTHDEYVRNDYYFKLV</sequence>
<feature type="region of interest" description="Disordered" evidence="1">
    <location>
        <begin position="1179"/>
        <end position="1217"/>
    </location>
</feature>
<evidence type="ECO:0000313" key="3">
    <source>
        <dbReference type="Proteomes" id="UP000275078"/>
    </source>
</evidence>
<dbReference type="OrthoDB" id="5372708at2759"/>
<feature type="compositionally biased region" description="Acidic residues" evidence="1">
    <location>
        <begin position="39"/>
        <end position="49"/>
    </location>
</feature>
<gene>
    <name evidence="2" type="ORF">BJ508DRAFT_335654</name>
</gene>
<feature type="compositionally biased region" description="Basic residues" evidence="1">
    <location>
        <begin position="1200"/>
        <end position="1215"/>
    </location>
</feature>
<feature type="compositionally biased region" description="Basic and acidic residues" evidence="1">
    <location>
        <begin position="269"/>
        <end position="279"/>
    </location>
</feature>
<protein>
    <submittedName>
        <fullName evidence="2">Uncharacterized protein</fullName>
    </submittedName>
</protein>
<feature type="compositionally biased region" description="Low complexity" evidence="1">
    <location>
        <begin position="66"/>
        <end position="85"/>
    </location>
</feature>
<evidence type="ECO:0000256" key="1">
    <source>
        <dbReference type="SAM" id="MobiDB-lite"/>
    </source>
</evidence>
<feature type="compositionally biased region" description="Polar residues" evidence="1">
    <location>
        <begin position="86"/>
        <end position="107"/>
    </location>
</feature>
<accession>A0A3N4HDZ0</accession>
<name>A0A3N4HDZ0_ASCIM</name>
<evidence type="ECO:0000313" key="2">
    <source>
        <dbReference type="EMBL" id="RPA71837.1"/>
    </source>
</evidence>
<feature type="region of interest" description="Disordered" evidence="1">
    <location>
        <begin position="213"/>
        <end position="291"/>
    </location>
</feature>
<feature type="region of interest" description="Disordered" evidence="1">
    <location>
        <begin position="121"/>
        <end position="200"/>
    </location>
</feature>
<feature type="compositionally biased region" description="Low complexity" evidence="1">
    <location>
        <begin position="1"/>
        <end position="26"/>
    </location>
</feature>
<feature type="compositionally biased region" description="Polar residues" evidence="1">
    <location>
        <begin position="788"/>
        <end position="809"/>
    </location>
</feature>
<dbReference type="Proteomes" id="UP000275078">
    <property type="component" value="Unassembled WGS sequence"/>
</dbReference>
<feature type="compositionally biased region" description="Basic and acidic residues" evidence="1">
    <location>
        <begin position="818"/>
        <end position="827"/>
    </location>
</feature>
<feature type="compositionally biased region" description="Polar residues" evidence="1">
    <location>
        <begin position="50"/>
        <end position="65"/>
    </location>
</feature>
<keyword evidence="3" id="KW-1185">Reference proteome</keyword>
<feature type="compositionally biased region" description="Polar residues" evidence="1">
    <location>
        <begin position="173"/>
        <end position="195"/>
    </location>
</feature>